<dbReference type="PANTHER" id="PTHR22604">
    <property type="entry name" value="OXIDOREDUCTASES"/>
    <property type="match status" value="1"/>
</dbReference>
<keyword evidence="6" id="KW-1185">Reference proteome</keyword>
<dbReference type="Gene3D" id="3.40.50.720">
    <property type="entry name" value="NAD(P)-binding Rossmann-like Domain"/>
    <property type="match status" value="1"/>
</dbReference>
<sequence>MESSHRPVSWGILATGKIAQTFARDLAEVPGARLAAVGSRRLESARAFADRYGAEQPDAAAAYGSYEELVADPEVEVVYIATPHALHLENARLAFEAGKHVLCEKPLTLNAAEAAEMVALARRHDRFLMEAMWTACHPVVRRLGADLRAGRFGTPRHFHAELGFRVEAPPEDRMLNPHLGASALLDMGIYPLTLAHLLLGEAEALHAVGVLSEGGIDLDVAVTGRYPGGALATMKASMTSWSSRAGALATDLGRIDLDNFHHPTHATFTPFAAGGSNDRDGRGDPVHIAGDEPVLGLGYGNEIAEVGRCLRAGLRESPLVPLEQTVTLMRQMDDLRGQIGVRYRVDERNA</sequence>
<evidence type="ECO:0000259" key="3">
    <source>
        <dbReference type="Pfam" id="PF01408"/>
    </source>
</evidence>
<dbReference type="InterPro" id="IPR000683">
    <property type="entry name" value="Gfo/Idh/MocA-like_OxRdtase_N"/>
</dbReference>
<proteinExistence type="inferred from homology"/>
<dbReference type="RefSeq" id="WP_344146801.1">
    <property type="nucleotide sequence ID" value="NZ_BAAAQR010000001.1"/>
</dbReference>
<dbReference type="SUPFAM" id="SSF51735">
    <property type="entry name" value="NAD(P)-binding Rossmann-fold domains"/>
    <property type="match status" value="1"/>
</dbReference>
<keyword evidence="2" id="KW-0560">Oxidoreductase</keyword>
<evidence type="ECO:0000313" key="6">
    <source>
        <dbReference type="Proteomes" id="UP001501771"/>
    </source>
</evidence>
<dbReference type="Pfam" id="PF22725">
    <property type="entry name" value="GFO_IDH_MocA_C3"/>
    <property type="match status" value="1"/>
</dbReference>
<dbReference type="Proteomes" id="UP001501771">
    <property type="component" value="Unassembled WGS sequence"/>
</dbReference>
<dbReference type="EMBL" id="BAAAQR010000001">
    <property type="protein sequence ID" value="GAA2137225.1"/>
    <property type="molecule type" value="Genomic_DNA"/>
</dbReference>
<gene>
    <name evidence="5" type="ORF">GCM10009844_04090</name>
</gene>
<name>A0ABP5KTQ7_9ACTN</name>
<dbReference type="InterPro" id="IPR050984">
    <property type="entry name" value="Gfo/Idh/MocA_domain"/>
</dbReference>
<comment type="similarity">
    <text evidence="1">Belongs to the Gfo/Idh/MocA family.</text>
</comment>
<evidence type="ECO:0000313" key="5">
    <source>
        <dbReference type="EMBL" id="GAA2137225.1"/>
    </source>
</evidence>
<feature type="domain" description="Gfo/Idh/MocA-like oxidoreductase N-terminal" evidence="3">
    <location>
        <begin position="10"/>
        <end position="129"/>
    </location>
</feature>
<evidence type="ECO:0000256" key="2">
    <source>
        <dbReference type="ARBA" id="ARBA00023002"/>
    </source>
</evidence>
<evidence type="ECO:0000259" key="4">
    <source>
        <dbReference type="Pfam" id="PF22725"/>
    </source>
</evidence>
<reference evidence="6" key="1">
    <citation type="journal article" date="2019" name="Int. J. Syst. Evol. Microbiol.">
        <title>The Global Catalogue of Microorganisms (GCM) 10K type strain sequencing project: providing services to taxonomists for standard genome sequencing and annotation.</title>
        <authorList>
            <consortium name="The Broad Institute Genomics Platform"/>
            <consortium name="The Broad Institute Genome Sequencing Center for Infectious Disease"/>
            <person name="Wu L."/>
            <person name="Ma J."/>
        </authorList>
    </citation>
    <scope>NUCLEOTIDE SEQUENCE [LARGE SCALE GENOMIC DNA]</scope>
    <source>
        <strain evidence="6">JCM 16022</strain>
    </source>
</reference>
<dbReference type="Pfam" id="PF01408">
    <property type="entry name" value="GFO_IDH_MocA"/>
    <property type="match status" value="1"/>
</dbReference>
<dbReference type="PANTHER" id="PTHR22604:SF105">
    <property type="entry name" value="TRANS-1,2-DIHYDROBENZENE-1,2-DIOL DEHYDROGENASE"/>
    <property type="match status" value="1"/>
</dbReference>
<evidence type="ECO:0000256" key="1">
    <source>
        <dbReference type="ARBA" id="ARBA00010928"/>
    </source>
</evidence>
<dbReference type="SUPFAM" id="SSF55347">
    <property type="entry name" value="Glyceraldehyde-3-phosphate dehydrogenase-like, C-terminal domain"/>
    <property type="match status" value="1"/>
</dbReference>
<protein>
    <submittedName>
        <fullName evidence="5">Gfo/Idh/MocA family oxidoreductase</fullName>
    </submittedName>
</protein>
<dbReference type="InterPro" id="IPR055170">
    <property type="entry name" value="GFO_IDH_MocA-like_dom"/>
</dbReference>
<organism evidence="5 6">
    <name type="scientific">Nocardioides koreensis</name>
    <dbReference type="NCBI Taxonomy" id="433651"/>
    <lineage>
        <taxon>Bacteria</taxon>
        <taxon>Bacillati</taxon>
        <taxon>Actinomycetota</taxon>
        <taxon>Actinomycetes</taxon>
        <taxon>Propionibacteriales</taxon>
        <taxon>Nocardioidaceae</taxon>
        <taxon>Nocardioides</taxon>
    </lineage>
</organism>
<comment type="caution">
    <text evidence="5">The sequence shown here is derived from an EMBL/GenBank/DDBJ whole genome shotgun (WGS) entry which is preliminary data.</text>
</comment>
<dbReference type="Gene3D" id="3.30.360.10">
    <property type="entry name" value="Dihydrodipicolinate Reductase, domain 2"/>
    <property type="match status" value="1"/>
</dbReference>
<feature type="domain" description="GFO/IDH/MocA-like oxidoreductase" evidence="4">
    <location>
        <begin position="145"/>
        <end position="243"/>
    </location>
</feature>
<dbReference type="InterPro" id="IPR036291">
    <property type="entry name" value="NAD(P)-bd_dom_sf"/>
</dbReference>
<accession>A0ABP5KTQ7</accession>